<keyword evidence="2" id="KW-0812">Transmembrane</keyword>
<evidence type="ECO:0000313" key="3">
    <source>
        <dbReference type="EMBL" id="CAE0443989.1"/>
    </source>
</evidence>
<feature type="region of interest" description="Disordered" evidence="1">
    <location>
        <begin position="333"/>
        <end position="375"/>
    </location>
</feature>
<proteinExistence type="predicted"/>
<dbReference type="EMBL" id="HBIN01018417">
    <property type="protein sequence ID" value="CAE0443989.1"/>
    <property type="molecule type" value="Transcribed_RNA"/>
</dbReference>
<gene>
    <name evidence="3" type="ORF">ASTO00021_LOCUS14045</name>
</gene>
<feature type="transmembrane region" description="Helical" evidence="2">
    <location>
        <begin position="131"/>
        <end position="152"/>
    </location>
</feature>
<feature type="transmembrane region" description="Helical" evidence="2">
    <location>
        <begin position="181"/>
        <end position="203"/>
    </location>
</feature>
<feature type="compositionally biased region" description="Basic and acidic residues" evidence="1">
    <location>
        <begin position="347"/>
        <end position="361"/>
    </location>
</feature>
<dbReference type="AlphaFoldDB" id="A0A7S3PM72"/>
<keyword evidence="2" id="KW-1133">Transmembrane helix</keyword>
<keyword evidence="2" id="KW-0472">Membrane</keyword>
<feature type="transmembrane region" description="Helical" evidence="2">
    <location>
        <begin position="304"/>
        <end position="325"/>
    </location>
</feature>
<evidence type="ECO:0000256" key="1">
    <source>
        <dbReference type="SAM" id="MobiDB-lite"/>
    </source>
</evidence>
<organism evidence="3">
    <name type="scientific">Aplanochytrium stocchinoi</name>
    <dbReference type="NCBI Taxonomy" id="215587"/>
    <lineage>
        <taxon>Eukaryota</taxon>
        <taxon>Sar</taxon>
        <taxon>Stramenopiles</taxon>
        <taxon>Bigyra</taxon>
        <taxon>Labyrinthulomycetes</taxon>
        <taxon>Thraustochytrida</taxon>
        <taxon>Thraustochytriidae</taxon>
        <taxon>Aplanochytrium</taxon>
    </lineage>
</organism>
<reference evidence="3" key="1">
    <citation type="submission" date="2021-01" db="EMBL/GenBank/DDBJ databases">
        <authorList>
            <person name="Corre E."/>
            <person name="Pelletier E."/>
            <person name="Niang G."/>
            <person name="Scheremetjew M."/>
            <person name="Finn R."/>
            <person name="Kale V."/>
            <person name="Holt S."/>
            <person name="Cochrane G."/>
            <person name="Meng A."/>
            <person name="Brown T."/>
            <person name="Cohen L."/>
        </authorList>
    </citation>
    <scope>NUCLEOTIDE SEQUENCE</scope>
    <source>
        <strain evidence="3">GSBS06</strain>
    </source>
</reference>
<feature type="transmembrane region" description="Helical" evidence="2">
    <location>
        <begin position="215"/>
        <end position="237"/>
    </location>
</feature>
<feature type="transmembrane region" description="Helical" evidence="2">
    <location>
        <begin position="273"/>
        <end position="292"/>
    </location>
</feature>
<evidence type="ECO:0000256" key="2">
    <source>
        <dbReference type="SAM" id="Phobius"/>
    </source>
</evidence>
<feature type="transmembrane region" description="Helical" evidence="2">
    <location>
        <begin position="100"/>
        <end position="119"/>
    </location>
</feature>
<feature type="compositionally biased region" description="Polar residues" evidence="1">
    <location>
        <begin position="335"/>
        <end position="344"/>
    </location>
</feature>
<name>A0A7S3PM72_9STRA</name>
<feature type="transmembrane region" description="Helical" evidence="2">
    <location>
        <begin position="69"/>
        <end position="88"/>
    </location>
</feature>
<accession>A0A7S3PM72</accession>
<protein>
    <submittedName>
        <fullName evidence="3">Uncharacterized protein</fullName>
    </submittedName>
</protein>
<sequence>MSTEEIKCLDLFAVSECGLFGSCNDEGTVCVCDAGWSQSTEFGFYRQDVRIDSTGGNLNCDTNETFLKIFYSVCFVTCIFSVFAHCAVITKRSQLKRLSALLIGTLLHAIYNVYRTIYIQKKFGEDKLFTILYAIAVTLTNGASIVFYYRFIIYYGKTKIVRDLGLNKPFFKEGEWLKRGIYFVLCIDIVGLFLISSIAFIATRELGGILLRTAFSLYSIRAVYCIWAAIYYIGFVLSGLKSIASINESDTVYVDSKEDLIKKVMGISAGFRLMKFWVVAYNLVLFCIYFFPLFLDLWLSMWKYFLPLKIILGELMAVVVLYITATGKRREKNQNQDSKQSVTALVSKEETDPKTETDPKYDYISPDPNAQNSSL</sequence>